<evidence type="ECO:0000259" key="4">
    <source>
        <dbReference type="Pfam" id="PF06657"/>
    </source>
</evidence>
<dbReference type="Pfam" id="PF06657">
    <property type="entry name" value="Cep57_MT_bd"/>
    <property type="match status" value="1"/>
</dbReference>
<feature type="region of interest" description="Disordered" evidence="3">
    <location>
        <begin position="1"/>
        <end position="38"/>
    </location>
</feature>
<feature type="compositionally biased region" description="Polar residues" evidence="3">
    <location>
        <begin position="406"/>
        <end position="438"/>
    </location>
</feature>
<feature type="compositionally biased region" description="Low complexity" evidence="3">
    <location>
        <begin position="583"/>
        <end position="594"/>
    </location>
</feature>
<reference evidence="5" key="2">
    <citation type="submission" date="2014-06" db="EMBL/GenBank/DDBJ databases">
        <title>The complete genome of Blastobotrys (Arxula) adeninivorans LS3 - a yeast of biotechnological interest.</title>
        <authorList>
            <person name="Kunze G."/>
            <person name="Gaillardin C."/>
            <person name="Czernicka M."/>
            <person name="Durrens P."/>
            <person name="Martin T."/>
            <person name="Boer E."/>
            <person name="Gabaldon T."/>
            <person name="Cruz J."/>
            <person name="Talla E."/>
            <person name="Marck C."/>
            <person name="Goffeau A."/>
            <person name="Barbe V."/>
            <person name="Baret P."/>
            <person name="Baronian K."/>
            <person name="Beier S."/>
            <person name="Bleykasten C."/>
            <person name="Bode R."/>
            <person name="Casaregola S."/>
            <person name="Despons L."/>
            <person name="Fairhead C."/>
            <person name="Giersberg M."/>
            <person name="Gierski P."/>
            <person name="Hahnel U."/>
            <person name="Hartmann A."/>
            <person name="Jankowska D."/>
            <person name="Jubin C."/>
            <person name="Jung P."/>
            <person name="Lafontaine I."/>
            <person name="Leh-Louis V."/>
            <person name="Lemaire M."/>
            <person name="Marcet-Houben M."/>
            <person name="Mascher M."/>
            <person name="Morel G."/>
            <person name="Richard G.-F."/>
            <person name="Riechen J."/>
            <person name="Sacerdot C."/>
            <person name="Sarkar A."/>
            <person name="Savel G."/>
            <person name="Schacherer J."/>
            <person name="Sherman D."/>
            <person name="Straub M.-L."/>
            <person name="Stein N."/>
            <person name="Thierry A."/>
            <person name="Trautwein-Schult A."/>
            <person name="Westhof E."/>
            <person name="Worch S."/>
            <person name="Dujon B."/>
            <person name="Souciet J.-L."/>
            <person name="Wincker P."/>
            <person name="Scholz U."/>
            <person name="Neuveglise N."/>
        </authorList>
    </citation>
    <scope>NUCLEOTIDE SEQUENCE</scope>
    <source>
        <strain evidence="5">LS3</strain>
    </source>
</reference>
<dbReference type="AlphaFoldDB" id="A0A060T3J2"/>
<dbReference type="GO" id="GO:0008017">
    <property type="term" value="F:microtubule binding"/>
    <property type="evidence" value="ECO:0007669"/>
    <property type="project" value="InterPro"/>
</dbReference>
<feature type="compositionally biased region" description="Polar residues" evidence="3">
    <location>
        <begin position="312"/>
        <end position="321"/>
    </location>
</feature>
<feature type="compositionally biased region" description="Basic and acidic residues" evidence="3">
    <location>
        <begin position="268"/>
        <end position="282"/>
    </location>
</feature>
<protein>
    <submittedName>
        <fullName evidence="5">ARAD1A10142p</fullName>
    </submittedName>
</protein>
<feature type="compositionally biased region" description="Polar residues" evidence="3">
    <location>
        <begin position="568"/>
        <end position="577"/>
    </location>
</feature>
<feature type="region of interest" description="Disordered" evidence="3">
    <location>
        <begin position="454"/>
        <end position="485"/>
    </location>
</feature>
<keyword evidence="2" id="KW-0963">Cytoplasm</keyword>
<feature type="compositionally biased region" description="Basic and acidic residues" evidence="3">
    <location>
        <begin position="345"/>
        <end position="360"/>
    </location>
</feature>
<accession>A0A060T3J2</accession>
<comment type="subcellular location">
    <subcellularLocation>
        <location evidence="1">Cytoplasm</location>
    </subcellularLocation>
</comment>
<name>A0A060T3J2_BLAAD</name>
<feature type="region of interest" description="Disordered" evidence="3">
    <location>
        <begin position="398"/>
        <end position="438"/>
    </location>
</feature>
<evidence type="ECO:0000313" key="5">
    <source>
        <dbReference type="EMBL" id="CDP33472.1"/>
    </source>
</evidence>
<proteinExistence type="predicted"/>
<gene>
    <name evidence="5" type="ORF">GNLVRS02_ARAD1A10142g</name>
</gene>
<feature type="region of interest" description="Disordered" evidence="3">
    <location>
        <begin position="310"/>
        <end position="360"/>
    </location>
</feature>
<sequence length="727" mass="81816">MSVDFEMSDDSFLTGLQPPNANRLGEPVHPNSHPIDVDSDIDIHFTDSELERIMHPQTPDKASGANGINILSPHIPTPEVNRHFKDFSFAPDHDPSIELGRGARVRNLSANYSRQPSLASIHEEHNGSPHNSIPSAPTTHKETVHDYVNGVPTQSAKPTNGSFIVPSEYRDEDDLFRDLNLKRPQKYASTKTQEQAPAPNRKSRIPHHLANVTDAESLFASESDGRRQKPSRHKGLVSVPMDADDKALFVALRSFQDRIAELEKERDEARKKLQSHQRDRESLQNANKQIDTQAAKLEKYRQIIRKLHKASTEAQEATSKAQKLEQDLEQANQKEKSMSEQLEDQSNKQKELDQQLQQAHDEITKLSTQLEEREKIHAKTEEELKDAKDQISQLTAQLQEKDNKPAPNQASTQPDPQSIHQHTQSSAPTSQLNNQDQSDPIASLQKAVEQLKLSWSQQHGHQAENTTQQNINAQTENAPSKATEQSETAYLYSALSLVRDVLLQILNRMEGPDNGPSFSSPPTNTRQTKQPASNDLLIQTLQNTLDQLLTANKTSSSSAQRDQDNESRPATSDQQFRSHGRRSTATARLSSRFRNSARPRCDACPQGFPSYHNPFDEPTVRELDPKSALETIRNSITKELEDIKTRFKSLSADYDSQNPSKQVGERKKLAFDIKELVDKLEQKQDEMYALFDYVSATQGKEHAQALLDLDTDMPTIDCDPLGGHSWM</sequence>
<evidence type="ECO:0000256" key="1">
    <source>
        <dbReference type="ARBA" id="ARBA00004496"/>
    </source>
</evidence>
<dbReference type="GO" id="GO:0005737">
    <property type="term" value="C:cytoplasm"/>
    <property type="evidence" value="ECO:0007669"/>
    <property type="project" value="UniProtKB-SubCell"/>
</dbReference>
<feature type="compositionally biased region" description="Basic and acidic residues" evidence="3">
    <location>
        <begin position="322"/>
        <end position="338"/>
    </location>
</feature>
<evidence type="ECO:0000256" key="3">
    <source>
        <dbReference type="SAM" id="MobiDB-lite"/>
    </source>
</evidence>
<evidence type="ECO:0000256" key="2">
    <source>
        <dbReference type="ARBA" id="ARBA00022490"/>
    </source>
</evidence>
<reference evidence="5" key="1">
    <citation type="submission" date="2014-02" db="EMBL/GenBank/DDBJ databases">
        <authorList>
            <person name="Genoscope - CEA"/>
        </authorList>
    </citation>
    <scope>NUCLEOTIDE SEQUENCE</scope>
    <source>
        <strain evidence="5">LS3</strain>
    </source>
</reference>
<dbReference type="Gene3D" id="1.10.287.1490">
    <property type="match status" value="1"/>
</dbReference>
<organism evidence="5">
    <name type="scientific">Blastobotrys adeninivorans</name>
    <name type="common">Yeast</name>
    <name type="synonym">Arxula adeninivorans</name>
    <dbReference type="NCBI Taxonomy" id="409370"/>
    <lineage>
        <taxon>Eukaryota</taxon>
        <taxon>Fungi</taxon>
        <taxon>Dikarya</taxon>
        <taxon>Ascomycota</taxon>
        <taxon>Saccharomycotina</taxon>
        <taxon>Dipodascomycetes</taxon>
        <taxon>Dipodascales</taxon>
        <taxon>Trichomonascaceae</taxon>
        <taxon>Blastobotrys</taxon>
    </lineage>
</organism>
<feature type="region of interest" description="Disordered" evidence="3">
    <location>
        <begin position="552"/>
        <end position="601"/>
    </location>
</feature>
<feature type="domain" description="Cep57 centrosome microtubule-binding" evidence="4">
    <location>
        <begin position="623"/>
        <end position="693"/>
    </location>
</feature>
<feature type="region of interest" description="Disordered" evidence="3">
    <location>
        <begin position="268"/>
        <end position="288"/>
    </location>
</feature>
<dbReference type="InterPro" id="IPR024957">
    <property type="entry name" value="Cep57_MT-bd_dom"/>
</dbReference>
<dbReference type="EMBL" id="HG937691">
    <property type="protein sequence ID" value="CDP33472.1"/>
    <property type="molecule type" value="Genomic_DNA"/>
</dbReference>
<feature type="region of interest" description="Disordered" evidence="3">
    <location>
        <begin position="183"/>
        <end position="239"/>
    </location>
</feature>